<evidence type="ECO:0000256" key="2">
    <source>
        <dbReference type="RuleBase" id="RU363072"/>
    </source>
</evidence>
<dbReference type="InterPro" id="IPR052932">
    <property type="entry name" value="OprB_Porin"/>
</dbReference>
<dbReference type="Pfam" id="PF04966">
    <property type="entry name" value="OprB"/>
    <property type="match status" value="1"/>
</dbReference>
<dbReference type="InterPro" id="IPR007049">
    <property type="entry name" value="Carb-sel_porin_OprB"/>
</dbReference>
<feature type="compositionally biased region" description="Polar residues" evidence="3">
    <location>
        <begin position="25"/>
        <end position="34"/>
    </location>
</feature>
<dbReference type="Gene3D" id="2.40.160.180">
    <property type="entry name" value="Carbohydrate-selective porin OprB"/>
    <property type="match status" value="1"/>
</dbReference>
<feature type="chain" id="PRO_5023128602" evidence="2">
    <location>
        <begin position="24"/>
        <end position="474"/>
    </location>
</feature>
<accession>A0A5B2VGX6</accession>
<comment type="caution">
    <text evidence="4">The sequence shown here is derived from an EMBL/GenBank/DDBJ whole genome shotgun (WGS) entry which is preliminary data.</text>
</comment>
<protein>
    <submittedName>
        <fullName evidence="4">Carbohydrate porin</fullName>
    </submittedName>
</protein>
<dbReference type="Proteomes" id="UP000323142">
    <property type="component" value="Unassembled WGS sequence"/>
</dbReference>
<dbReference type="AlphaFoldDB" id="A0A5B2VGX6"/>
<dbReference type="InterPro" id="IPR038673">
    <property type="entry name" value="OprB_sf"/>
</dbReference>
<evidence type="ECO:0000313" key="5">
    <source>
        <dbReference type="Proteomes" id="UP000323142"/>
    </source>
</evidence>
<evidence type="ECO:0000256" key="1">
    <source>
        <dbReference type="ARBA" id="ARBA00008769"/>
    </source>
</evidence>
<keyword evidence="5" id="KW-1185">Reference proteome</keyword>
<gene>
    <name evidence="4" type="ORF">F0L46_08780</name>
</gene>
<reference evidence="4 5" key="2">
    <citation type="submission" date="2019-09" db="EMBL/GenBank/DDBJ databases">
        <authorList>
            <person name="Jin C."/>
        </authorList>
    </citation>
    <scope>NUCLEOTIDE SEQUENCE [LARGE SCALE GENOMIC DNA]</scope>
    <source>
        <strain evidence="4 5">BN140002</strain>
    </source>
</reference>
<evidence type="ECO:0000313" key="4">
    <source>
        <dbReference type="EMBL" id="KAA2237760.1"/>
    </source>
</evidence>
<feature type="compositionally biased region" description="Low complexity" evidence="3">
    <location>
        <begin position="35"/>
        <end position="52"/>
    </location>
</feature>
<feature type="signal peptide" evidence="2">
    <location>
        <begin position="1"/>
        <end position="23"/>
    </location>
</feature>
<feature type="region of interest" description="Disordered" evidence="3">
    <location>
        <begin position="25"/>
        <end position="57"/>
    </location>
</feature>
<reference evidence="4 5" key="1">
    <citation type="submission" date="2019-09" db="EMBL/GenBank/DDBJ databases">
        <title>Salinarimonas rosea gen. nov., sp. nov., a new member of the a-2 subgroup of the Proteobacteria.</title>
        <authorList>
            <person name="Liu J."/>
        </authorList>
    </citation>
    <scope>NUCLEOTIDE SEQUENCE [LARGE SCALE GENOMIC DNA]</scope>
    <source>
        <strain evidence="4 5">BN140002</strain>
    </source>
</reference>
<dbReference type="PANTHER" id="PTHR37944:SF1">
    <property type="entry name" value="PORIN B"/>
    <property type="match status" value="1"/>
</dbReference>
<evidence type="ECO:0000256" key="3">
    <source>
        <dbReference type="SAM" id="MobiDB-lite"/>
    </source>
</evidence>
<comment type="similarity">
    <text evidence="1 2">Belongs to the OprB family.</text>
</comment>
<dbReference type="EMBL" id="VUOA01000018">
    <property type="protein sequence ID" value="KAA2237760.1"/>
    <property type="molecule type" value="Genomic_DNA"/>
</dbReference>
<dbReference type="GO" id="GO:0015288">
    <property type="term" value="F:porin activity"/>
    <property type="evidence" value="ECO:0007669"/>
    <property type="project" value="InterPro"/>
</dbReference>
<proteinExistence type="inferred from homology"/>
<keyword evidence="2" id="KW-0732">Signal</keyword>
<dbReference type="RefSeq" id="WP_149816738.1">
    <property type="nucleotide sequence ID" value="NZ_VUOA01000018.1"/>
</dbReference>
<dbReference type="PANTHER" id="PTHR37944">
    <property type="entry name" value="PORIN B"/>
    <property type="match status" value="1"/>
</dbReference>
<organism evidence="4 5">
    <name type="scientific">Salinarimonas soli</name>
    <dbReference type="NCBI Taxonomy" id="1638099"/>
    <lineage>
        <taxon>Bacteria</taxon>
        <taxon>Pseudomonadati</taxon>
        <taxon>Pseudomonadota</taxon>
        <taxon>Alphaproteobacteria</taxon>
        <taxon>Hyphomicrobiales</taxon>
        <taxon>Salinarimonadaceae</taxon>
        <taxon>Salinarimonas</taxon>
    </lineage>
</organism>
<sequence length="474" mass="49703">MPSSRLRAPLAACLAVLATGALAQAPNQPGAPQTSDQPAANSASAPPSIQSSLGPAGDPGGVRSFLSSKGIDYSLTYIGEVLRNARGGSRTGTIGQGRFDLQIDADLDRLLGWKGAAFHTNLYQIHGTGLSRYYVNNLLVTSGIEALPSTRLYELWLEQKFLEGAVAIRAGQLAADTEFFVSQTAGLFVNSTFGWPGYAGANLPSGGPAYPLATPGVRVKLAPTDGVTLMVGLFNGDPAGPANDIDPQRRNRRGTTFRVNDPPFLIAEGAYAYGLGSKDAALPGTVKVGYWHHFARFDAQRYDALGLSLADPSGTGIARRLPGNDGVYAIVDQTLYRPAGAADGGLSAFLRLAASPGDRNLISAYADAGLAYKGLLPGRPNDTAGIGVAYARISDAARGLDRDTILFTGTPGIVRSREALVEVTYQAEVVPGWTVQPNVQYIARPGGGIANPRDPDGAKQKDAVVFGARTTIRY</sequence>
<dbReference type="GO" id="GO:0016020">
    <property type="term" value="C:membrane"/>
    <property type="evidence" value="ECO:0007669"/>
    <property type="project" value="InterPro"/>
</dbReference>
<name>A0A5B2VGX6_9HYPH</name>
<dbReference type="OrthoDB" id="177316at2"/>
<dbReference type="GO" id="GO:0008643">
    <property type="term" value="P:carbohydrate transport"/>
    <property type="evidence" value="ECO:0007669"/>
    <property type="project" value="InterPro"/>
</dbReference>